<gene>
    <name evidence="1" type="ORF">F444_08751</name>
</gene>
<comment type="caution">
    <text evidence="1">The sequence shown here is derived from an EMBL/GenBank/DDBJ whole genome shotgun (WGS) entry which is preliminary data.</text>
</comment>
<sequence>MRSHGARNVCAALAKREVVGRPTCKLNLPRQTLSLRQVFRQEQGGVLLGFSSDGNFLVYCVTLGAHYVVQWRRFKFRDFYGWRKDGEVPHIAFKLSVDGGATAYGVSTLLEVWQTVDDNLVLTVTAEGLTEDREISRLCRVVVAPSPMFDDGGLAVSVTSLRFEFGQHVNSQKMESWQLMQLVKGRTNVYHLLVNTGTAVHVLVFHTWRKRYRRSETESQFEELIGVTPRGLGISYFIQNAWYYPSVSPIKFQKVTECRPYKADAVFKAGVTCICQHLFDVERFLGEFLETFKPLQHYNLIDYDLRLVRASTMEKTVFMTCVMALTPSNTNPPRPSTQHLRAALFLSLELFTGIYHVVRVLKVPGNGDLRQLAQVVARRFLADLNTRVPPDPVATTWDNEAFIREESLQELNNPVYPLSISRA</sequence>
<protein>
    <submittedName>
        <fullName evidence="1">Uncharacterized protein</fullName>
    </submittedName>
</protein>
<name>A0A081A9Y6_PHYNI</name>
<dbReference type="AlphaFoldDB" id="A0A081A9Y6"/>
<dbReference type="Proteomes" id="UP000028582">
    <property type="component" value="Unassembled WGS sequence"/>
</dbReference>
<reference evidence="1 2" key="1">
    <citation type="submission" date="2013-11" db="EMBL/GenBank/DDBJ databases">
        <title>The Genome Sequence of Phytophthora parasitica P1976.</title>
        <authorList>
            <consortium name="The Broad Institute Genomics Platform"/>
            <person name="Russ C."/>
            <person name="Tyler B."/>
            <person name="Panabieres F."/>
            <person name="Shan W."/>
            <person name="Tripathy S."/>
            <person name="Grunwald N."/>
            <person name="Machado M."/>
            <person name="Johnson C.S."/>
            <person name="Walker B."/>
            <person name="Young S."/>
            <person name="Zeng Q."/>
            <person name="Gargeya S."/>
            <person name="Fitzgerald M."/>
            <person name="Haas B."/>
            <person name="Abouelleil A."/>
            <person name="Allen A.W."/>
            <person name="Alvarado L."/>
            <person name="Arachchi H.M."/>
            <person name="Berlin A.M."/>
            <person name="Chapman S.B."/>
            <person name="Gainer-Dewar J."/>
            <person name="Goldberg J."/>
            <person name="Griggs A."/>
            <person name="Gujja S."/>
            <person name="Hansen M."/>
            <person name="Howarth C."/>
            <person name="Imamovic A."/>
            <person name="Ireland A."/>
            <person name="Larimer J."/>
            <person name="McCowan C."/>
            <person name="Murphy C."/>
            <person name="Pearson M."/>
            <person name="Poon T.W."/>
            <person name="Priest M."/>
            <person name="Roberts A."/>
            <person name="Saif S."/>
            <person name="Shea T."/>
            <person name="Sisk P."/>
            <person name="Sykes S."/>
            <person name="Wortman J."/>
            <person name="Nusbaum C."/>
            <person name="Birren B."/>
        </authorList>
    </citation>
    <scope>NUCLEOTIDE SEQUENCE [LARGE SCALE GENOMIC DNA]</scope>
    <source>
        <strain evidence="1 2">P1976</strain>
    </source>
</reference>
<dbReference type="EMBL" id="ANJA01001631">
    <property type="protein sequence ID" value="ETO75697.1"/>
    <property type="molecule type" value="Genomic_DNA"/>
</dbReference>
<evidence type="ECO:0000313" key="2">
    <source>
        <dbReference type="Proteomes" id="UP000028582"/>
    </source>
</evidence>
<dbReference type="OrthoDB" id="78703at2759"/>
<evidence type="ECO:0000313" key="1">
    <source>
        <dbReference type="EMBL" id="ETO75697.1"/>
    </source>
</evidence>
<organism evidence="1 2">
    <name type="scientific">Phytophthora nicotianae P1976</name>
    <dbReference type="NCBI Taxonomy" id="1317066"/>
    <lineage>
        <taxon>Eukaryota</taxon>
        <taxon>Sar</taxon>
        <taxon>Stramenopiles</taxon>
        <taxon>Oomycota</taxon>
        <taxon>Peronosporomycetes</taxon>
        <taxon>Peronosporales</taxon>
        <taxon>Peronosporaceae</taxon>
        <taxon>Phytophthora</taxon>
    </lineage>
</organism>
<proteinExistence type="predicted"/>
<accession>A0A081A9Y6</accession>